<dbReference type="Proteomes" id="UP001277972">
    <property type="component" value="Unassembled WGS sequence"/>
</dbReference>
<reference evidence="1" key="1">
    <citation type="submission" date="2023-11" db="EMBL/GenBank/DDBJ databases">
        <title>Gracilibacillus pellucida a moderately halophilic bacterium isolated from saline soil in Xinjiang province.</title>
        <authorList>
            <person name="Zhang Z."/>
            <person name="Tan F."/>
            <person name="Wang Y."/>
            <person name="Xia M."/>
        </authorList>
    </citation>
    <scope>NUCLEOTIDE SEQUENCE</scope>
    <source>
        <strain evidence="1">S3-1-1</strain>
    </source>
</reference>
<evidence type="ECO:0000313" key="2">
    <source>
        <dbReference type="Proteomes" id="UP001277972"/>
    </source>
</evidence>
<organism evidence="1 2">
    <name type="scientific">Gracilibacillus pellucidus</name>
    <dbReference type="NCBI Taxonomy" id="3095368"/>
    <lineage>
        <taxon>Bacteria</taxon>
        <taxon>Bacillati</taxon>
        <taxon>Bacillota</taxon>
        <taxon>Bacilli</taxon>
        <taxon>Bacillales</taxon>
        <taxon>Bacillaceae</taxon>
        <taxon>Gracilibacillus</taxon>
    </lineage>
</organism>
<name>A0ACC6M730_9BACI</name>
<comment type="caution">
    <text evidence="1">The sequence shown here is derived from an EMBL/GenBank/DDBJ whole genome shotgun (WGS) entry which is preliminary data.</text>
</comment>
<proteinExistence type="predicted"/>
<protein>
    <submittedName>
        <fullName evidence="1">Prepilin peptidase</fullName>
    </submittedName>
</protein>
<keyword evidence="2" id="KW-1185">Reference proteome</keyword>
<evidence type="ECO:0000313" key="1">
    <source>
        <dbReference type="EMBL" id="MDX8046572.1"/>
    </source>
</evidence>
<sequence>MTIIYGSILFLLGLVLGSFYNVVGIRIPQQTFFSTTRSQCPSCKQTLKWFELIPIVSYVIQNGTCRHCKVTISFLYPLVEGMTALGFFVSYLLVGFSLDLVIICSLISLFSIIVVTDLHYLLIPNRILLFFLPIFIVFRIIYPVDPWWLSIIGAVVGYGVIALIIFASQGGMGAGDMKLLSVLGILLGFPHILLCLFLATLLGLLFSSFYLFIYRTKGKKMIPFGPAIVLGAIITFLWGDYLLSLYVDMFFFVNR</sequence>
<dbReference type="EMBL" id="JAWZSR010000006">
    <property type="protein sequence ID" value="MDX8046572.1"/>
    <property type="molecule type" value="Genomic_DNA"/>
</dbReference>
<gene>
    <name evidence="1" type="ORF">SH601_11315</name>
</gene>
<accession>A0ACC6M730</accession>